<name>A0A672J9C5_SALFA</name>
<feature type="domain" description="C3H1-type" evidence="15">
    <location>
        <begin position="410"/>
        <end position="438"/>
    </location>
</feature>
<dbReference type="FunFam" id="3.30.40.10:FF:000047">
    <property type="entry name" value="Roquin-2 isoform 1"/>
    <property type="match status" value="1"/>
</dbReference>
<dbReference type="GO" id="GO:0008270">
    <property type="term" value="F:zinc ion binding"/>
    <property type="evidence" value="ECO:0007669"/>
    <property type="project" value="UniProtKB-KW"/>
</dbReference>
<keyword evidence="10" id="KW-0694">RNA-binding</keyword>
<feature type="domain" description="RING-type" evidence="14">
    <location>
        <begin position="14"/>
        <end position="54"/>
    </location>
</feature>
<dbReference type="InterPro" id="IPR036855">
    <property type="entry name" value="Znf_CCCH_sf"/>
</dbReference>
<dbReference type="InterPro" id="IPR001841">
    <property type="entry name" value="Znf_RING"/>
</dbReference>
<evidence type="ECO:0000313" key="17">
    <source>
        <dbReference type="Proteomes" id="UP000472267"/>
    </source>
</evidence>
<feature type="zinc finger region" description="C3H1-type" evidence="11">
    <location>
        <begin position="410"/>
        <end position="438"/>
    </location>
</feature>
<dbReference type="SMART" id="SM00356">
    <property type="entry name" value="ZnF_C3H1"/>
    <property type="match status" value="1"/>
</dbReference>
<dbReference type="InterPro" id="IPR017907">
    <property type="entry name" value="Znf_RING_CS"/>
</dbReference>
<dbReference type="GO" id="GO:0061630">
    <property type="term" value="F:ubiquitin protein ligase activity"/>
    <property type="evidence" value="ECO:0007669"/>
    <property type="project" value="UniProtKB-EC"/>
</dbReference>
<evidence type="ECO:0000256" key="1">
    <source>
        <dbReference type="ARBA" id="ARBA00000900"/>
    </source>
</evidence>
<dbReference type="InterPro" id="IPR041523">
    <property type="entry name" value="ROQ_II"/>
</dbReference>
<dbReference type="PROSITE" id="PS00518">
    <property type="entry name" value="ZF_RING_1"/>
    <property type="match status" value="1"/>
</dbReference>
<comment type="catalytic activity">
    <reaction evidence="1">
        <text>S-ubiquitinyl-[E2 ubiquitin-conjugating enzyme]-L-cysteine + [acceptor protein]-L-lysine = [E2 ubiquitin-conjugating enzyme]-L-cysteine + N(6)-ubiquitinyl-[acceptor protein]-L-lysine.</text>
        <dbReference type="EC" id="2.3.2.27"/>
    </reaction>
</comment>
<dbReference type="GO" id="GO:0010494">
    <property type="term" value="C:cytoplasmic stress granule"/>
    <property type="evidence" value="ECO:0007669"/>
    <property type="project" value="TreeGrafter"/>
</dbReference>
<keyword evidence="17" id="KW-1185">Reference proteome</keyword>
<dbReference type="Pfam" id="PF18386">
    <property type="entry name" value="ROQ_II"/>
    <property type="match status" value="1"/>
</dbReference>
<comment type="pathway">
    <text evidence="3">Protein modification; protein ubiquitination.</text>
</comment>
<keyword evidence="13" id="KW-1133">Transmembrane helix</keyword>
<keyword evidence="5" id="KW-0963">Cytoplasm</keyword>
<evidence type="ECO:0000256" key="5">
    <source>
        <dbReference type="ARBA" id="ARBA00022490"/>
    </source>
</evidence>
<evidence type="ECO:0000256" key="7">
    <source>
        <dbReference type="ARBA" id="ARBA00022723"/>
    </source>
</evidence>
<dbReference type="GO" id="GO:0000288">
    <property type="term" value="P:nuclear-transcribed mRNA catabolic process, deadenylation-dependent decay"/>
    <property type="evidence" value="ECO:0007669"/>
    <property type="project" value="TreeGrafter"/>
</dbReference>
<dbReference type="FunFam" id="1.20.120.1790:FF:000001">
    <property type="entry name" value="roquin-1 isoform X1"/>
    <property type="match status" value="1"/>
</dbReference>
<dbReference type="InterPro" id="IPR000571">
    <property type="entry name" value="Znf_CCCH"/>
</dbReference>
<proteinExistence type="predicted"/>
<keyword evidence="6" id="KW-0808">Transferase</keyword>
<feature type="transmembrane region" description="Helical" evidence="13">
    <location>
        <begin position="464"/>
        <end position="487"/>
    </location>
</feature>
<evidence type="ECO:0000259" key="14">
    <source>
        <dbReference type="PROSITE" id="PS50089"/>
    </source>
</evidence>
<evidence type="ECO:0000256" key="13">
    <source>
        <dbReference type="SAM" id="Phobius"/>
    </source>
</evidence>
<dbReference type="Ensembl" id="ENSSFAT00005051505.1">
    <property type="protein sequence ID" value="ENSSFAP00005049874.1"/>
    <property type="gene ID" value="ENSSFAG00005024077.1"/>
</dbReference>
<evidence type="ECO:0000256" key="10">
    <source>
        <dbReference type="ARBA" id="ARBA00022884"/>
    </source>
</evidence>
<dbReference type="InterPro" id="IPR013083">
    <property type="entry name" value="Znf_RING/FYVE/PHD"/>
</dbReference>
<evidence type="ECO:0000256" key="11">
    <source>
        <dbReference type="PROSITE-ProRule" id="PRU00723"/>
    </source>
</evidence>
<dbReference type="EC" id="2.3.2.27" evidence="4"/>
<dbReference type="GO" id="GO:0003729">
    <property type="term" value="F:mRNA binding"/>
    <property type="evidence" value="ECO:0007669"/>
    <property type="project" value="TreeGrafter"/>
</dbReference>
<protein>
    <recommendedName>
        <fullName evidence="4">RING-type E3 ubiquitin transferase</fullName>
        <ecNumber evidence="4">2.3.2.27</ecNumber>
    </recommendedName>
</protein>
<dbReference type="GO" id="GO:0006511">
    <property type="term" value="P:ubiquitin-dependent protein catabolic process"/>
    <property type="evidence" value="ECO:0007669"/>
    <property type="project" value="TreeGrafter"/>
</dbReference>
<keyword evidence="8 11" id="KW-0863">Zinc-finger</keyword>
<keyword evidence="13" id="KW-0812">Transmembrane</keyword>
<dbReference type="PROSITE" id="PS50089">
    <property type="entry name" value="ZF_RING_2"/>
    <property type="match status" value="1"/>
</dbReference>
<dbReference type="GO" id="GO:0003725">
    <property type="term" value="F:double-stranded RNA binding"/>
    <property type="evidence" value="ECO:0007669"/>
    <property type="project" value="TreeGrafter"/>
</dbReference>
<dbReference type="Gene3D" id="1.20.120.1790">
    <property type="match status" value="1"/>
</dbReference>
<dbReference type="PROSITE" id="PS50103">
    <property type="entry name" value="ZF_C3H1"/>
    <property type="match status" value="1"/>
</dbReference>
<dbReference type="Gene3D" id="4.10.1000.10">
    <property type="entry name" value="Zinc finger, CCCH-type"/>
    <property type="match status" value="1"/>
</dbReference>
<evidence type="ECO:0000256" key="8">
    <source>
        <dbReference type="ARBA" id="ARBA00022771"/>
    </source>
</evidence>
<evidence type="ECO:0000256" key="4">
    <source>
        <dbReference type="ARBA" id="ARBA00012483"/>
    </source>
</evidence>
<dbReference type="Proteomes" id="UP000472267">
    <property type="component" value="Unassembled WGS sequence"/>
</dbReference>
<organism evidence="16 17">
    <name type="scientific">Salarias fasciatus</name>
    <name type="common">Jewelled blenny</name>
    <name type="synonym">Blennius fasciatus</name>
    <dbReference type="NCBI Taxonomy" id="181472"/>
    <lineage>
        <taxon>Eukaryota</taxon>
        <taxon>Metazoa</taxon>
        <taxon>Chordata</taxon>
        <taxon>Craniata</taxon>
        <taxon>Vertebrata</taxon>
        <taxon>Euteleostomi</taxon>
        <taxon>Actinopterygii</taxon>
        <taxon>Neopterygii</taxon>
        <taxon>Teleostei</taxon>
        <taxon>Neoteleostei</taxon>
        <taxon>Acanthomorphata</taxon>
        <taxon>Ovalentaria</taxon>
        <taxon>Blenniimorphae</taxon>
        <taxon>Blenniiformes</taxon>
        <taxon>Blennioidei</taxon>
        <taxon>Blenniidae</taxon>
        <taxon>Salariinae</taxon>
        <taxon>Salarias</taxon>
    </lineage>
</organism>
<dbReference type="InterPro" id="IPR048575">
    <property type="entry name" value="Roquin_1_2-like_ROQ"/>
</dbReference>
<dbReference type="SUPFAM" id="SSF57850">
    <property type="entry name" value="RING/U-box"/>
    <property type="match status" value="1"/>
</dbReference>
<dbReference type="SMART" id="SM00184">
    <property type="entry name" value="RING"/>
    <property type="match status" value="1"/>
</dbReference>
<dbReference type="Gene3D" id="3.30.40.10">
    <property type="entry name" value="Zinc/RING finger domain, C3HC4 (zinc finger)"/>
    <property type="match status" value="1"/>
</dbReference>
<evidence type="ECO:0000259" key="15">
    <source>
        <dbReference type="PROSITE" id="PS50103"/>
    </source>
</evidence>
<evidence type="ECO:0000256" key="12">
    <source>
        <dbReference type="SAM" id="MobiDB-lite"/>
    </source>
</evidence>
<gene>
    <name evidence="16" type="primary">rc3h2</name>
</gene>
<keyword evidence="13" id="KW-0472">Membrane</keyword>
<dbReference type="GO" id="GO:0000209">
    <property type="term" value="P:protein polyubiquitination"/>
    <property type="evidence" value="ECO:0007669"/>
    <property type="project" value="TreeGrafter"/>
</dbReference>
<evidence type="ECO:0000256" key="3">
    <source>
        <dbReference type="ARBA" id="ARBA00004906"/>
    </source>
</evidence>
<accession>A0A672J9C5</accession>
<dbReference type="Pfam" id="PF00642">
    <property type="entry name" value="zf-CCCH"/>
    <property type="match status" value="1"/>
</dbReference>
<reference evidence="16" key="2">
    <citation type="submission" date="2025-09" db="UniProtKB">
        <authorList>
            <consortium name="Ensembl"/>
        </authorList>
    </citation>
    <scope>IDENTIFICATION</scope>
</reference>
<dbReference type="PANTHER" id="PTHR13139:SF2">
    <property type="entry name" value="ROQUIN-2"/>
    <property type="match status" value="1"/>
</dbReference>
<dbReference type="Pfam" id="PF21206">
    <property type="entry name" value="Roquin_1_2-like_ROQ"/>
    <property type="match status" value="1"/>
</dbReference>
<evidence type="ECO:0000256" key="9">
    <source>
        <dbReference type="ARBA" id="ARBA00022833"/>
    </source>
</evidence>
<dbReference type="Pfam" id="PF14634">
    <property type="entry name" value="zf-RING_5"/>
    <property type="match status" value="1"/>
</dbReference>
<keyword evidence="7 11" id="KW-0479">Metal-binding</keyword>
<dbReference type="InterPro" id="IPR052249">
    <property type="entry name" value="Roquin_domain"/>
</dbReference>
<evidence type="ECO:0000313" key="16">
    <source>
        <dbReference type="Ensembl" id="ENSSFAP00005049874.1"/>
    </source>
</evidence>
<keyword evidence="9 11" id="KW-0862">Zinc</keyword>
<reference evidence="16" key="1">
    <citation type="submission" date="2025-08" db="UniProtKB">
        <authorList>
            <consortium name="Ensembl"/>
        </authorList>
    </citation>
    <scope>IDENTIFICATION</scope>
</reference>
<dbReference type="GO" id="GO:0035613">
    <property type="term" value="F:RNA stem-loop binding"/>
    <property type="evidence" value="ECO:0007669"/>
    <property type="project" value="TreeGrafter"/>
</dbReference>
<dbReference type="PANTHER" id="PTHR13139">
    <property type="entry name" value="RING FINGER AND CCCH-TYPE ZINC FINGER DOMAIN-CONTAINING PROTEIN"/>
    <property type="match status" value="1"/>
</dbReference>
<sequence length="908" mass="101205">MPVQAAQWTEFLSCPICYNEFDSSGHQPISLGCSHTVCKTCLHKLHRKACPFDQTPISTDIDLLPVNCALLQLVGAQVPDGQPVSLSSAAEVEHYEVCRVCVEELALYLKPISGAKGVATLSPSVLSRPMQRKLVTLVNCQLVEEEGRVRAVRAGRSLGERTVTELILQHQNPQQLSANLWAAVRARGCQFLGPAMQEDALKLVLLALEDGSALSRKVLVLFVVQKLEARFPQASKTSIGHVVQLLYRASCFKVTKRDEDSSLMQLKEEFRTYEALRREHDAQIVHIAMEAGLRISPEQWSSLLYGDLVHKSHMQSIIDKLQSPESFAKSVQELTIVLQRTGDPANLTSLRPHLELLANIDHNPDVPTPSWEELESVMLAVKLVVHGLVEFIQNFSKKNHDTPQPQANSKYKTSMCRDLRQQGGCPRGTNCTFAHTQDELEKLACPVPRYSQWPQYKLYYIRIFFSWVTFCPLFVISFILCVAVLCLRKAISPPRTPVSHSAAASPLTAVGRADGGASIPKHGQFILRAPHPSQASELYYQEPHSPYDAAHYQPTSGSFYPSTLHPPHKPCMARFLRSSNVPESSLPPSLAPHPPSSSSSSGYPPHPPRDRMGPPAFHPHPGQPQYGPLAPAHGVYAPLYDSRRVWRPQLYHREDARSNSLPPEVLHSSVYQPPLRERFNSLDSNYCSGAEHRAGLHRVRERCSHSLKSKFYIEMFLFQHVESGGSQCVGCRFRGEDSFAHYSPWSCGTIGPCLSPFDNEGGGDGVSGGGVGKRWLHSLDHYRRMKDEDPIIPFSEGPIISKWGAISRASRTGYHTTDPVQATACQGRASTTPINFKDYNPHMDQSDYRWSSRGSDSSSHSSFLERYICFRFILSSASLHPPLLHLIIFSSPPVLELHLQFFPHLLSA</sequence>
<dbReference type="GO" id="GO:0000932">
    <property type="term" value="C:P-body"/>
    <property type="evidence" value="ECO:0007669"/>
    <property type="project" value="UniProtKB-SubCell"/>
</dbReference>
<evidence type="ECO:0000256" key="6">
    <source>
        <dbReference type="ARBA" id="ARBA00022679"/>
    </source>
</evidence>
<dbReference type="FunFam" id="4.10.1000.10:FF:000004">
    <property type="entry name" value="roquin-1 isoform X2"/>
    <property type="match status" value="1"/>
</dbReference>
<dbReference type="SUPFAM" id="SSF90229">
    <property type="entry name" value="CCCH zinc finger"/>
    <property type="match status" value="1"/>
</dbReference>
<dbReference type="AlphaFoldDB" id="A0A672J9C5"/>
<comment type="subcellular location">
    <subcellularLocation>
        <location evidence="2">Cytoplasm</location>
        <location evidence="2">P-body</location>
    </subcellularLocation>
</comment>
<feature type="region of interest" description="Disordered" evidence="12">
    <location>
        <begin position="579"/>
        <end position="630"/>
    </location>
</feature>
<evidence type="ECO:0000256" key="2">
    <source>
        <dbReference type="ARBA" id="ARBA00004201"/>
    </source>
</evidence>